<reference evidence="7 8" key="1">
    <citation type="submission" date="2020-08" db="EMBL/GenBank/DDBJ databases">
        <title>Genomic Encyclopedia of Type Strains, Phase IV (KMG-IV): sequencing the most valuable type-strain genomes for metagenomic binning, comparative biology and taxonomic classification.</title>
        <authorList>
            <person name="Goeker M."/>
        </authorList>
    </citation>
    <scope>NUCLEOTIDE SEQUENCE [LARGE SCALE GENOMIC DNA]</scope>
    <source>
        <strain evidence="7 8">DSM 105721</strain>
    </source>
</reference>
<feature type="transmembrane region" description="Helical" evidence="6">
    <location>
        <begin position="83"/>
        <end position="106"/>
    </location>
</feature>
<organism evidence="7 8">
    <name type="scientific">Butyricimonas faecihominis</name>
    <dbReference type="NCBI Taxonomy" id="1472416"/>
    <lineage>
        <taxon>Bacteria</taxon>
        <taxon>Pseudomonadati</taxon>
        <taxon>Bacteroidota</taxon>
        <taxon>Bacteroidia</taxon>
        <taxon>Bacteroidales</taxon>
        <taxon>Odoribacteraceae</taxon>
        <taxon>Butyricimonas</taxon>
    </lineage>
</organism>
<accession>A0A7W6HW73</accession>
<feature type="transmembrane region" description="Helical" evidence="6">
    <location>
        <begin position="43"/>
        <end position="62"/>
    </location>
</feature>
<dbReference type="RefSeq" id="WP_151412027.1">
    <property type="nucleotide sequence ID" value="NZ_AP028155.1"/>
</dbReference>
<dbReference type="GO" id="GO:0005886">
    <property type="term" value="C:plasma membrane"/>
    <property type="evidence" value="ECO:0007669"/>
    <property type="project" value="UniProtKB-SubCell"/>
</dbReference>
<feature type="transmembrane region" description="Helical" evidence="6">
    <location>
        <begin position="338"/>
        <end position="356"/>
    </location>
</feature>
<comment type="caution">
    <text evidence="7">The sequence shown here is derived from an EMBL/GenBank/DDBJ whole genome shotgun (WGS) entry which is preliminary data.</text>
</comment>
<evidence type="ECO:0000256" key="4">
    <source>
        <dbReference type="ARBA" id="ARBA00022989"/>
    </source>
</evidence>
<keyword evidence="8" id="KW-1185">Reference proteome</keyword>
<evidence type="ECO:0000313" key="8">
    <source>
        <dbReference type="Proteomes" id="UP000546007"/>
    </source>
</evidence>
<name>A0A7W6HW73_9BACT</name>
<evidence type="ECO:0000256" key="2">
    <source>
        <dbReference type="ARBA" id="ARBA00022475"/>
    </source>
</evidence>
<keyword evidence="3 6" id="KW-0812">Transmembrane</keyword>
<gene>
    <name evidence="7" type="ORF">GGR14_001872</name>
</gene>
<feature type="transmembrane region" description="Helical" evidence="6">
    <location>
        <begin position="292"/>
        <end position="318"/>
    </location>
</feature>
<sequence length="426" mass="47842">MSILRQNKVFHNIFLMSATTVVAQSINIIAQPILTRLISAETLGIYTFLVSLANMAIPVASLKLDMLIVSEDSDDEAQYVTDLSIVIALGVSIIYFLVIFCAYFIGPNIFNKYGPIIFMVPVMVFTNGVRYLLVSYNNRYCQYKLIGVIGIVREVSRAVIQVISGLFQWGIIGQILGYACAPVFGIFRQTKDYRGKLKKRSFLSPKKMKEILGKGKNQILYLVPAQFLNNFSSALVIIFITSLYASETLGYYSAGVRLLEIPLIFIAANVSKVCYRQISEDVSLRKPTIKTLLKISAGLLGISLVGFGILYIIAPIFARFIFGPGYEVAGEYIRCLCLMYAIRLVVTSFAGLFTIFGKQKIEFYMVLFLVIAAIGIYLCCKFFKFPVTTFLWSISVAYSFLYSFIWFGYFLLCKRHDNSLIVNSGI</sequence>
<dbReference type="AlphaFoldDB" id="A0A7W6HW73"/>
<dbReference type="PANTHER" id="PTHR30250">
    <property type="entry name" value="PST FAMILY PREDICTED COLANIC ACID TRANSPORTER"/>
    <property type="match status" value="1"/>
</dbReference>
<dbReference type="Pfam" id="PF01943">
    <property type="entry name" value="Polysacc_synt"/>
    <property type="match status" value="1"/>
</dbReference>
<dbReference type="PANTHER" id="PTHR30250:SF11">
    <property type="entry name" value="O-ANTIGEN TRANSPORTER-RELATED"/>
    <property type="match status" value="1"/>
</dbReference>
<dbReference type="GeneID" id="93102511"/>
<evidence type="ECO:0000256" key="5">
    <source>
        <dbReference type="ARBA" id="ARBA00023136"/>
    </source>
</evidence>
<keyword evidence="4 6" id="KW-1133">Transmembrane helix</keyword>
<evidence type="ECO:0000256" key="6">
    <source>
        <dbReference type="SAM" id="Phobius"/>
    </source>
</evidence>
<feature type="transmembrane region" description="Helical" evidence="6">
    <location>
        <begin position="219"/>
        <end position="245"/>
    </location>
</feature>
<evidence type="ECO:0000256" key="3">
    <source>
        <dbReference type="ARBA" id="ARBA00022692"/>
    </source>
</evidence>
<dbReference type="Proteomes" id="UP000546007">
    <property type="component" value="Unassembled WGS sequence"/>
</dbReference>
<keyword evidence="2" id="KW-1003">Cell membrane</keyword>
<feature type="transmembrane region" description="Helical" evidence="6">
    <location>
        <begin position="112"/>
        <end position="133"/>
    </location>
</feature>
<feature type="transmembrane region" description="Helical" evidence="6">
    <location>
        <begin position="12"/>
        <end position="31"/>
    </location>
</feature>
<feature type="transmembrane region" description="Helical" evidence="6">
    <location>
        <begin position="390"/>
        <end position="412"/>
    </location>
</feature>
<evidence type="ECO:0000313" key="7">
    <source>
        <dbReference type="EMBL" id="MBB4026082.1"/>
    </source>
</evidence>
<dbReference type="EMBL" id="JACIES010000004">
    <property type="protein sequence ID" value="MBB4026082.1"/>
    <property type="molecule type" value="Genomic_DNA"/>
</dbReference>
<feature type="transmembrane region" description="Helical" evidence="6">
    <location>
        <begin position="363"/>
        <end position="384"/>
    </location>
</feature>
<evidence type="ECO:0000256" key="1">
    <source>
        <dbReference type="ARBA" id="ARBA00004651"/>
    </source>
</evidence>
<dbReference type="InterPro" id="IPR050833">
    <property type="entry name" value="Poly_Biosynth_Transport"/>
</dbReference>
<dbReference type="OrthoDB" id="109075at2"/>
<protein>
    <submittedName>
        <fullName evidence="7">O-antigen/teichoic acid export membrane protein</fullName>
    </submittedName>
</protein>
<proteinExistence type="predicted"/>
<dbReference type="InterPro" id="IPR002797">
    <property type="entry name" value="Polysacc_synth"/>
</dbReference>
<keyword evidence="5 6" id="KW-0472">Membrane</keyword>
<comment type="subcellular location">
    <subcellularLocation>
        <location evidence="1">Cell membrane</location>
        <topology evidence="1">Multi-pass membrane protein</topology>
    </subcellularLocation>
</comment>